<name>A0ABQ0LNS9_MYCCL</name>
<feature type="compositionally biased region" description="Low complexity" evidence="1">
    <location>
        <begin position="12"/>
        <end position="24"/>
    </location>
</feature>
<feature type="compositionally biased region" description="Gly residues" evidence="1">
    <location>
        <begin position="122"/>
        <end position="132"/>
    </location>
</feature>
<accession>A0ABQ0LNS9</accession>
<dbReference type="Proteomes" id="UP000815677">
    <property type="component" value="Unassembled WGS sequence"/>
</dbReference>
<feature type="region of interest" description="Disordered" evidence="1">
    <location>
        <begin position="122"/>
        <end position="141"/>
    </location>
</feature>
<evidence type="ECO:0000313" key="3">
    <source>
        <dbReference type="Proteomes" id="UP000815677"/>
    </source>
</evidence>
<dbReference type="EMBL" id="DF847917">
    <property type="protein sequence ID" value="GAT52753.1"/>
    <property type="molecule type" value="Genomic_DNA"/>
</dbReference>
<evidence type="ECO:0000256" key="1">
    <source>
        <dbReference type="SAM" id="MobiDB-lite"/>
    </source>
</evidence>
<proteinExistence type="predicted"/>
<keyword evidence="3" id="KW-1185">Reference proteome</keyword>
<reference evidence="2" key="1">
    <citation type="submission" date="2014-09" db="EMBL/GenBank/DDBJ databases">
        <title>Genome sequence of the luminous mushroom Mycena chlorophos for searching fungal bioluminescence genes.</title>
        <authorList>
            <person name="Tanaka Y."/>
            <person name="Kasuga D."/>
            <person name="Oba Y."/>
            <person name="Hase S."/>
            <person name="Sato K."/>
            <person name="Oba Y."/>
            <person name="Sakakibara Y."/>
        </authorList>
    </citation>
    <scope>NUCLEOTIDE SEQUENCE</scope>
</reference>
<evidence type="ECO:0000313" key="2">
    <source>
        <dbReference type="EMBL" id="GAT52753.1"/>
    </source>
</evidence>
<gene>
    <name evidence="2" type="ORF">MCHLO_09773</name>
</gene>
<protein>
    <submittedName>
        <fullName evidence="2">Uncharacterized protein</fullName>
    </submittedName>
</protein>
<sequence length="141" mass="14229">MTSPARPRVPTLRSQASASRLSLAGNGSRSSLHLPLPNGNGKQKEKSVWEEMGLDGLRVPMPSFVSSPGHGVSSSALPLDGGAPPRQRTMSGVYMLGLGAGSPGRAGAGGARRPSGFGLGLGLPVGNAGGNGMKTEVEEVE</sequence>
<organism evidence="2 3">
    <name type="scientific">Mycena chlorophos</name>
    <name type="common">Agaric fungus</name>
    <name type="synonym">Agaricus chlorophos</name>
    <dbReference type="NCBI Taxonomy" id="658473"/>
    <lineage>
        <taxon>Eukaryota</taxon>
        <taxon>Fungi</taxon>
        <taxon>Dikarya</taxon>
        <taxon>Basidiomycota</taxon>
        <taxon>Agaricomycotina</taxon>
        <taxon>Agaricomycetes</taxon>
        <taxon>Agaricomycetidae</taxon>
        <taxon>Agaricales</taxon>
        <taxon>Marasmiineae</taxon>
        <taxon>Mycenaceae</taxon>
        <taxon>Mycena</taxon>
    </lineage>
</organism>
<feature type="region of interest" description="Disordered" evidence="1">
    <location>
        <begin position="1"/>
        <end position="88"/>
    </location>
</feature>